<feature type="domain" description="Helicase ATP-binding" evidence="12">
    <location>
        <begin position="360"/>
        <end position="538"/>
    </location>
</feature>
<keyword evidence="3" id="KW-0547">Nucleotide-binding</keyword>
<dbReference type="InterPro" id="IPR001841">
    <property type="entry name" value="Znf_RING"/>
</dbReference>
<dbReference type="InterPro" id="IPR018957">
    <property type="entry name" value="Znf_C3HC4_RING-type"/>
</dbReference>
<evidence type="ECO:0000259" key="11">
    <source>
        <dbReference type="PROSITE" id="PS50089"/>
    </source>
</evidence>
<dbReference type="CDD" id="cd18793">
    <property type="entry name" value="SF2_C_SNF"/>
    <property type="match status" value="1"/>
</dbReference>
<dbReference type="InterPro" id="IPR000330">
    <property type="entry name" value="SNF2_N"/>
</dbReference>
<keyword evidence="15" id="KW-1185">Reference proteome</keyword>
<evidence type="ECO:0000256" key="6">
    <source>
        <dbReference type="ARBA" id="ARBA00022806"/>
    </source>
</evidence>
<dbReference type="SUPFAM" id="SSF52540">
    <property type="entry name" value="P-loop containing nucleoside triphosphate hydrolases"/>
    <property type="match status" value="2"/>
</dbReference>
<evidence type="ECO:0000313" key="14">
    <source>
        <dbReference type="EMBL" id="KAB8070297.1"/>
    </source>
</evidence>
<feature type="domain" description="Helicase C-terminal" evidence="13">
    <location>
        <begin position="785"/>
        <end position="943"/>
    </location>
</feature>
<keyword evidence="5" id="KW-0378">Hydrolase</keyword>
<dbReference type="Pfam" id="PF00097">
    <property type="entry name" value="zf-C3HC4"/>
    <property type="match status" value="1"/>
</dbReference>
<keyword evidence="8" id="KW-0067">ATP-binding</keyword>
<dbReference type="Pfam" id="PF00271">
    <property type="entry name" value="Helicase_C"/>
    <property type="match status" value="1"/>
</dbReference>
<feature type="compositionally biased region" description="Polar residues" evidence="10">
    <location>
        <begin position="98"/>
        <end position="119"/>
    </location>
</feature>
<dbReference type="InterPro" id="IPR049730">
    <property type="entry name" value="SNF2/RAD54-like_C"/>
</dbReference>
<dbReference type="GO" id="GO:0004386">
    <property type="term" value="F:helicase activity"/>
    <property type="evidence" value="ECO:0007669"/>
    <property type="project" value="UniProtKB-KW"/>
</dbReference>
<feature type="compositionally biased region" description="Polar residues" evidence="10">
    <location>
        <begin position="59"/>
        <end position="69"/>
    </location>
</feature>
<evidence type="ECO:0000259" key="12">
    <source>
        <dbReference type="PROSITE" id="PS51192"/>
    </source>
</evidence>
<evidence type="ECO:0000313" key="15">
    <source>
        <dbReference type="Proteomes" id="UP000326565"/>
    </source>
</evidence>
<dbReference type="PROSITE" id="PS50089">
    <property type="entry name" value="ZF_RING_2"/>
    <property type="match status" value="1"/>
</dbReference>
<dbReference type="OrthoDB" id="448448at2759"/>
<dbReference type="GO" id="GO:0008270">
    <property type="term" value="F:zinc ion binding"/>
    <property type="evidence" value="ECO:0007669"/>
    <property type="project" value="UniProtKB-KW"/>
</dbReference>
<dbReference type="Gene3D" id="3.30.40.10">
    <property type="entry name" value="Zinc/RING finger domain, C3HC4 (zinc finger)"/>
    <property type="match status" value="1"/>
</dbReference>
<sequence>MGKRATQVKSAMSFSTGNPDTTAPSRRTSLRLARSSSMTNARKMDTTVTDEEGGVHNTRAISSHSSNKLATIEVAIPLKKHSPSSSTSSSLPDDKSGDGTNEYSTPATSVAVTPVQSDINRPKRVSASARARELRSSTMALNLRTGLKRASAAVTADNSAAESSDAALARALQFEEYQEPSTKRCKVSGGVKLEIEDSTDDDSALTEISYIEDNDTQEEEADVWQPARKTRNSLRSSVMGVVSDSETNIESDSDSSVDVSPIPERGLGIRSLASSRASARTRTRPSRRSAAVEPRFEQSRMTHRALRERKKLETQHPLITKMWDELRNTPPIIPVATEQPPGISRNLKSFQLEGLNWMIQQEKSQYKGGLLGDEMGMGKTIQAVSLIMSDYPAGQPCLVVVPPVALIQWQSEIKEYTNGQLNVLVYHNSNSKVKSLSDKDLQSYDVIMISYSGLESIHRKQWKGWNRSDGIVKEDSIIHSIHYHRLILDEAHSIKQRTTSVARACFALKANYKWCLSGTPVQNRIGEFFSLLRFLEVRPFSCYFCKQCKCQQLHWSQDAEKRCTYCKHSGFSHVSIFNQEILNPIIERNNPEARKEALSKLRLITDRIMLRRVKRDHTASMELPPKRVILHNEFFGEIERDFSRSIMTNSSRQFDTYVSRGVMLNNYANIFGLIMQMRQVANHPDLILKKRAESGQNVLVCSICDEPAEEAIRSRCHHEFCRQCAKDYVQSVDAGSIVDCPRCHIPLSVDFEQPDIEQEEEHIKKNSIINRIRMEDWTSSTKIEMLVYELYKLRSKKQTHKSIVFSQFTSMLQLVEWRLRRAGFNTVMLDGTMTPAQRQNSIDYFMNNVDVEVFLVSLKAGGVALNLTEASRVFIVDPWWNPAAEWQSADRCHRIGQRRPCVITRLCIEDSVESRIVLLQEKKASLINGTINKDQGEALEKLSPEDMQFLFRGS</sequence>
<evidence type="ECO:0000256" key="10">
    <source>
        <dbReference type="SAM" id="MobiDB-lite"/>
    </source>
</evidence>
<dbReference type="AlphaFoldDB" id="A0A5N5WRI3"/>
<dbReference type="GO" id="GO:0008094">
    <property type="term" value="F:ATP-dependent activity, acting on DNA"/>
    <property type="evidence" value="ECO:0007669"/>
    <property type="project" value="TreeGrafter"/>
</dbReference>
<dbReference type="GO" id="GO:0016787">
    <property type="term" value="F:hydrolase activity"/>
    <property type="evidence" value="ECO:0007669"/>
    <property type="project" value="UniProtKB-KW"/>
</dbReference>
<dbReference type="InterPro" id="IPR038718">
    <property type="entry name" value="SNF2-like_sf"/>
</dbReference>
<reference evidence="14 15" key="1">
    <citation type="submission" date="2019-04" db="EMBL/GenBank/DDBJ databases">
        <title>Friends and foes A comparative genomics study of 23 Aspergillus species from section Flavi.</title>
        <authorList>
            <consortium name="DOE Joint Genome Institute"/>
            <person name="Kjaerbolling I."/>
            <person name="Vesth T."/>
            <person name="Frisvad J.C."/>
            <person name="Nybo J.L."/>
            <person name="Theobald S."/>
            <person name="Kildgaard S."/>
            <person name="Isbrandt T."/>
            <person name="Kuo A."/>
            <person name="Sato A."/>
            <person name="Lyhne E.K."/>
            <person name="Kogle M.E."/>
            <person name="Wiebenga A."/>
            <person name="Kun R.S."/>
            <person name="Lubbers R.J."/>
            <person name="Makela M.R."/>
            <person name="Barry K."/>
            <person name="Chovatia M."/>
            <person name="Clum A."/>
            <person name="Daum C."/>
            <person name="Haridas S."/>
            <person name="He G."/>
            <person name="LaButti K."/>
            <person name="Lipzen A."/>
            <person name="Mondo S."/>
            <person name="Riley R."/>
            <person name="Salamov A."/>
            <person name="Simmons B.A."/>
            <person name="Magnuson J.K."/>
            <person name="Henrissat B."/>
            <person name="Mortensen U.H."/>
            <person name="Larsen T.O."/>
            <person name="Devries R.P."/>
            <person name="Grigoriev I.V."/>
            <person name="Machida M."/>
            <person name="Baker S.E."/>
            <person name="Andersen M.R."/>
        </authorList>
    </citation>
    <scope>NUCLEOTIDE SEQUENCE [LARGE SCALE GENOMIC DNA]</scope>
    <source>
        <strain evidence="14 15">CBS 151.66</strain>
    </source>
</reference>
<protein>
    <submittedName>
        <fullName evidence="14">SNF2 family N-terminal domain-containing protein</fullName>
    </submittedName>
</protein>
<dbReference type="EMBL" id="ML732307">
    <property type="protein sequence ID" value="KAB8070297.1"/>
    <property type="molecule type" value="Genomic_DNA"/>
</dbReference>
<accession>A0A5N5WRI3</accession>
<evidence type="ECO:0000256" key="4">
    <source>
        <dbReference type="ARBA" id="ARBA00022771"/>
    </source>
</evidence>
<dbReference type="GO" id="GO:0005524">
    <property type="term" value="F:ATP binding"/>
    <property type="evidence" value="ECO:0007669"/>
    <property type="project" value="UniProtKB-KW"/>
</dbReference>
<feature type="compositionally biased region" description="Polar residues" evidence="10">
    <location>
        <begin position="7"/>
        <end position="24"/>
    </location>
</feature>
<dbReference type="InterPro" id="IPR013083">
    <property type="entry name" value="Znf_RING/FYVE/PHD"/>
</dbReference>
<feature type="domain" description="RING-type" evidence="11">
    <location>
        <begin position="701"/>
        <end position="744"/>
    </location>
</feature>
<evidence type="ECO:0000256" key="2">
    <source>
        <dbReference type="ARBA" id="ARBA00022723"/>
    </source>
</evidence>
<dbReference type="PANTHER" id="PTHR45626:SF12">
    <property type="entry name" value="DNA REPAIR PROTEIN RAD16"/>
    <property type="match status" value="1"/>
</dbReference>
<keyword evidence="2" id="KW-0479">Metal-binding</keyword>
<dbReference type="GO" id="GO:0005634">
    <property type="term" value="C:nucleus"/>
    <property type="evidence" value="ECO:0007669"/>
    <property type="project" value="TreeGrafter"/>
</dbReference>
<dbReference type="InterPro" id="IPR014001">
    <property type="entry name" value="Helicase_ATP-bd"/>
</dbReference>
<feature type="compositionally biased region" description="Low complexity" evidence="10">
    <location>
        <begin position="25"/>
        <end position="37"/>
    </location>
</feature>
<evidence type="ECO:0000256" key="1">
    <source>
        <dbReference type="ARBA" id="ARBA00007025"/>
    </source>
</evidence>
<organism evidence="14 15">
    <name type="scientific">Aspergillus leporis</name>
    <dbReference type="NCBI Taxonomy" id="41062"/>
    <lineage>
        <taxon>Eukaryota</taxon>
        <taxon>Fungi</taxon>
        <taxon>Dikarya</taxon>
        <taxon>Ascomycota</taxon>
        <taxon>Pezizomycotina</taxon>
        <taxon>Eurotiomycetes</taxon>
        <taxon>Eurotiomycetidae</taxon>
        <taxon>Eurotiales</taxon>
        <taxon>Aspergillaceae</taxon>
        <taxon>Aspergillus</taxon>
        <taxon>Aspergillus subgen. Circumdati</taxon>
    </lineage>
</organism>
<dbReference type="SMART" id="SM00490">
    <property type="entry name" value="HELICc"/>
    <property type="match status" value="1"/>
</dbReference>
<dbReference type="GO" id="GO:0006289">
    <property type="term" value="P:nucleotide-excision repair"/>
    <property type="evidence" value="ECO:0007669"/>
    <property type="project" value="TreeGrafter"/>
</dbReference>
<dbReference type="Gene3D" id="3.40.50.300">
    <property type="entry name" value="P-loop containing nucleotide triphosphate hydrolases"/>
    <property type="match status" value="1"/>
</dbReference>
<dbReference type="InterPro" id="IPR050628">
    <property type="entry name" value="SNF2_RAD54_helicase_TF"/>
</dbReference>
<dbReference type="CDD" id="cd16567">
    <property type="entry name" value="RING-HC_RAD16-like"/>
    <property type="match status" value="1"/>
</dbReference>
<evidence type="ECO:0000256" key="9">
    <source>
        <dbReference type="PROSITE-ProRule" id="PRU00175"/>
    </source>
</evidence>
<keyword evidence="6" id="KW-0347">Helicase</keyword>
<proteinExistence type="inferred from homology"/>
<evidence type="ECO:0000256" key="3">
    <source>
        <dbReference type="ARBA" id="ARBA00022741"/>
    </source>
</evidence>
<dbReference type="Proteomes" id="UP000326565">
    <property type="component" value="Unassembled WGS sequence"/>
</dbReference>
<dbReference type="PROSITE" id="PS00518">
    <property type="entry name" value="ZF_RING_1"/>
    <property type="match status" value="1"/>
</dbReference>
<dbReference type="InterPro" id="IPR001650">
    <property type="entry name" value="Helicase_C-like"/>
</dbReference>
<evidence type="ECO:0000256" key="5">
    <source>
        <dbReference type="ARBA" id="ARBA00022801"/>
    </source>
</evidence>
<dbReference type="CDD" id="cd18008">
    <property type="entry name" value="DEXDc_SHPRH-like"/>
    <property type="match status" value="1"/>
</dbReference>
<evidence type="ECO:0000256" key="7">
    <source>
        <dbReference type="ARBA" id="ARBA00022833"/>
    </source>
</evidence>
<dbReference type="SMART" id="SM00487">
    <property type="entry name" value="DEXDc"/>
    <property type="match status" value="1"/>
</dbReference>
<keyword evidence="4 9" id="KW-0863">Zinc-finger</keyword>
<dbReference type="InterPro" id="IPR017907">
    <property type="entry name" value="Znf_RING_CS"/>
</dbReference>
<dbReference type="SMART" id="SM00184">
    <property type="entry name" value="RING"/>
    <property type="match status" value="1"/>
</dbReference>
<name>A0A5N5WRI3_9EURO</name>
<evidence type="ECO:0000259" key="13">
    <source>
        <dbReference type="PROSITE" id="PS51194"/>
    </source>
</evidence>
<gene>
    <name evidence="14" type="ORF">BDV29DRAFT_181058</name>
</gene>
<feature type="region of interest" description="Disordered" evidence="10">
    <location>
        <begin position="242"/>
        <end position="303"/>
    </location>
</feature>
<comment type="similarity">
    <text evidence="1">Belongs to the SNF2/RAD54 helicase family.</text>
</comment>
<dbReference type="InterPro" id="IPR027417">
    <property type="entry name" value="P-loop_NTPase"/>
</dbReference>
<evidence type="ECO:0000256" key="8">
    <source>
        <dbReference type="ARBA" id="ARBA00022840"/>
    </source>
</evidence>
<dbReference type="Pfam" id="PF00176">
    <property type="entry name" value="SNF2-rel_dom"/>
    <property type="match status" value="1"/>
</dbReference>
<dbReference type="PROSITE" id="PS51194">
    <property type="entry name" value="HELICASE_CTER"/>
    <property type="match status" value="1"/>
</dbReference>
<dbReference type="SUPFAM" id="SSF57850">
    <property type="entry name" value="RING/U-box"/>
    <property type="match status" value="1"/>
</dbReference>
<feature type="region of interest" description="Disordered" evidence="10">
    <location>
        <begin position="1"/>
        <end position="133"/>
    </location>
</feature>
<dbReference type="Gene3D" id="3.40.50.10810">
    <property type="entry name" value="Tandem AAA-ATPase domain"/>
    <property type="match status" value="1"/>
</dbReference>
<dbReference type="PANTHER" id="PTHR45626">
    <property type="entry name" value="TRANSCRIPTION TERMINATION FACTOR 2-RELATED"/>
    <property type="match status" value="1"/>
</dbReference>
<dbReference type="PROSITE" id="PS51192">
    <property type="entry name" value="HELICASE_ATP_BIND_1"/>
    <property type="match status" value="1"/>
</dbReference>
<keyword evidence="7" id="KW-0862">Zinc</keyword>